<evidence type="ECO:0000256" key="8">
    <source>
        <dbReference type="ARBA" id="ARBA00049551"/>
    </source>
</evidence>
<dbReference type="Gene3D" id="1.20.58.1610">
    <property type="entry name" value="NADH:ubiquinone/plastoquinone oxidoreductase, chain 3"/>
    <property type="match status" value="1"/>
</dbReference>
<dbReference type="PANTHER" id="PTHR11058">
    <property type="entry name" value="NADH-UBIQUINONE OXIDOREDUCTASE CHAIN 3"/>
    <property type="match status" value="1"/>
</dbReference>
<comment type="similarity">
    <text evidence="2 9">Belongs to the complex I subunit 3 family.</text>
</comment>
<keyword evidence="5 9" id="KW-0812">Transmembrane</keyword>
<gene>
    <name evidence="10" type="primary">ND3</name>
</gene>
<comment type="subcellular location">
    <subcellularLocation>
        <location evidence="1">Membrane</location>
    </subcellularLocation>
    <subcellularLocation>
        <location evidence="9">Mitochondrion membrane</location>
        <topology evidence="9">Multi-pass membrane protein</topology>
    </subcellularLocation>
</comment>
<keyword evidence="9" id="KW-0520">NAD</keyword>
<feature type="transmembrane region" description="Helical" evidence="9">
    <location>
        <begin position="57"/>
        <end position="81"/>
    </location>
</feature>
<evidence type="ECO:0000256" key="2">
    <source>
        <dbReference type="ARBA" id="ARBA00008472"/>
    </source>
</evidence>
<evidence type="ECO:0000256" key="7">
    <source>
        <dbReference type="ARBA" id="ARBA00023136"/>
    </source>
</evidence>
<keyword evidence="9" id="KW-0830">Ubiquinone</keyword>
<keyword evidence="9" id="KW-0249">Electron transport</keyword>
<evidence type="ECO:0000256" key="6">
    <source>
        <dbReference type="ARBA" id="ARBA00022989"/>
    </source>
</evidence>
<dbReference type="InterPro" id="IPR000440">
    <property type="entry name" value="NADH_UbQ/plastoQ_OxRdtase_su3"/>
</dbReference>
<geneLocation type="mitochondrion" evidence="10"/>
<keyword evidence="9" id="KW-0679">Respiratory chain</keyword>
<dbReference type="InterPro" id="IPR038430">
    <property type="entry name" value="NDAH_ubi_oxred_su3_sf"/>
</dbReference>
<dbReference type="EMBL" id="DQ517436">
    <property type="protein sequence ID" value="ABF21341.1"/>
    <property type="molecule type" value="Genomic_DNA"/>
</dbReference>
<dbReference type="GO" id="GO:0031966">
    <property type="term" value="C:mitochondrial membrane"/>
    <property type="evidence" value="ECO:0007669"/>
    <property type="project" value="UniProtKB-SubCell"/>
</dbReference>
<comment type="catalytic activity">
    <reaction evidence="8 9">
        <text>a ubiquinone + NADH + 5 H(+)(in) = a ubiquinol + NAD(+) + 4 H(+)(out)</text>
        <dbReference type="Rhea" id="RHEA:29091"/>
        <dbReference type="Rhea" id="RHEA-COMP:9565"/>
        <dbReference type="Rhea" id="RHEA-COMP:9566"/>
        <dbReference type="ChEBI" id="CHEBI:15378"/>
        <dbReference type="ChEBI" id="CHEBI:16389"/>
        <dbReference type="ChEBI" id="CHEBI:17976"/>
        <dbReference type="ChEBI" id="CHEBI:57540"/>
        <dbReference type="ChEBI" id="CHEBI:57945"/>
        <dbReference type="EC" id="7.1.1.2"/>
    </reaction>
</comment>
<keyword evidence="4 9" id="KW-0813">Transport</keyword>
<dbReference type="GO" id="GO:0008137">
    <property type="term" value="F:NADH dehydrogenase (ubiquinone) activity"/>
    <property type="evidence" value="ECO:0007669"/>
    <property type="project" value="UniProtKB-UniRule"/>
</dbReference>
<dbReference type="AlphaFoldDB" id="Q19NV7"/>
<dbReference type="EC" id="7.1.1.2" evidence="9"/>
<protein>
    <recommendedName>
        <fullName evidence="3 9">NADH-ubiquinone oxidoreductase chain 3</fullName>
        <ecNumber evidence="9">7.1.1.2</ecNumber>
    </recommendedName>
</protein>
<comment type="function">
    <text evidence="9">Core subunit of the mitochondrial membrane respiratory chain NADH dehydrogenase (Complex I) which catalyzes electron transfer from NADH through the respiratory chain, using ubiquinone as an electron acceptor. Essential for the catalytic activity of complex I.</text>
</comment>
<reference evidence="10" key="1">
    <citation type="journal article" date="2006" name="BMC Evol. Biol.">
        <title>Mitochondrial sequence data expose the putative cosmopolitan polychaete Scoloplos armiger (Annelida, Orbiniidae) as a species complex.</title>
        <authorList>
            <person name="Bleidorn C."/>
            <person name="Kruse I."/>
            <person name="Albrecht S."/>
            <person name="Bartolomaeus T."/>
        </authorList>
    </citation>
    <scope>NUCLEOTIDE SEQUENCE</scope>
</reference>
<proteinExistence type="inferred from homology"/>
<keyword evidence="7 9" id="KW-0472">Membrane</keyword>
<evidence type="ECO:0000256" key="3">
    <source>
        <dbReference type="ARBA" id="ARBA00021007"/>
    </source>
</evidence>
<accession>Q19NV7</accession>
<evidence type="ECO:0000256" key="4">
    <source>
        <dbReference type="ARBA" id="ARBA00022448"/>
    </source>
</evidence>
<organism evidence="10">
    <name type="scientific">Scoloplos cf. armiger CB-2006</name>
    <dbReference type="NCBI Taxonomy" id="375448"/>
    <lineage>
        <taxon>Eukaryota</taxon>
        <taxon>Metazoa</taxon>
        <taxon>Spiralia</taxon>
        <taxon>Lophotrochozoa</taxon>
        <taxon>Annelida</taxon>
        <taxon>Polychaeta</taxon>
        <taxon>Sedentaria</taxon>
        <taxon>Scolecida</taxon>
        <taxon>Orbiniidae</taxon>
        <taxon>Scoloplos</taxon>
    </lineage>
</organism>
<keyword evidence="9" id="KW-1278">Translocase</keyword>
<evidence type="ECO:0000313" key="10">
    <source>
        <dbReference type="EMBL" id="ABF21341.1"/>
    </source>
</evidence>
<evidence type="ECO:0000256" key="5">
    <source>
        <dbReference type="ARBA" id="ARBA00022692"/>
    </source>
</evidence>
<keyword evidence="6 9" id="KW-1133">Transmembrane helix</keyword>
<name>Q19NV7_9ANNE</name>
<sequence>MIQTMLLASIAITLTILVFCFAWTLNARAIKDREKTSPFECGFDPNKSARIPFSLRFFLLAVIFLMFDVEIVLLLPIPIALAANHSQFIIISTSLFLIGLLLGLLHEWREGALEWH</sequence>
<feature type="transmembrane region" description="Helical" evidence="9">
    <location>
        <begin position="6"/>
        <end position="25"/>
    </location>
</feature>
<keyword evidence="9 10" id="KW-0496">Mitochondrion</keyword>
<evidence type="ECO:0000256" key="1">
    <source>
        <dbReference type="ARBA" id="ARBA00004370"/>
    </source>
</evidence>
<dbReference type="PANTHER" id="PTHR11058:SF9">
    <property type="entry name" value="NADH-UBIQUINONE OXIDOREDUCTASE CHAIN 3"/>
    <property type="match status" value="1"/>
</dbReference>
<evidence type="ECO:0000256" key="9">
    <source>
        <dbReference type="RuleBase" id="RU003640"/>
    </source>
</evidence>
<dbReference type="GO" id="GO:0030964">
    <property type="term" value="C:NADH dehydrogenase complex"/>
    <property type="evidence" value="ECO:0007669"/>
    <property type="project" value="TreeGrafter"/>
</dbReference>
<feature type="transmembrane region" description="Helical" evidence="9">
    <location>
        <begin position="87"/>
        <end position="105"/>
    </location>
</feature>
<dbReference type="Pfam" id="PF00507">
    <property type="entry name" value="Oxidored_q4"/>
    <property type="match status" value="1"/>
</dbReference>